<name>A0A0L9U4S9_PHAAN</name>
<evidence type="ECO:0000256" key="1">
    <source>
        <dbReference type="SAM" id="Coils"/>
    </source>
</evidence>
<evidence type="ECO:0000313" key="3">
    <source>
        <dbReference type="EMBL" id="KOM37786.1"/>
    </source>
</evidence>
<organism evidence="3 4">
    <name type="scientific">Phaseolus angularis</name>
    <name type="common">Azuki bean</name>
    <name type="synonym">Vigna angularis</name>
    <dbReference type="NCBI Taxonomy" id="3914"/>
    <lineage>
        <taxon>Eukaryota</taxon>
        <taxon>Viridiplantae</taxon>
        <taxon>Streptophyta</taxon>
        <taxon>Embryophyta</taxon>
        <taxon>Tracheophyta</taxon>
        <taxon>Spermatophyta</taxon>
        <taxon>Magnoliopsida</taxon>
        <taxon>eudicotyledons</taxon>
        <taxon>Gunneridae</taxon>
        <taxon>Pentapetalae</taxon>
        <taxon>rosids</taxon>
        <taxon>fabids</taxon>
        <taxon>Fabales</taxon>
        <taxon>Fabaceae</taxon>
        <taxon>Papilionoideae</taxon>
        <taxon>50 kb inversion clade</taxon>
        <taxon>NPAAA clade</taxon>
        <taxon>indigoferoid/millettioid clade</taxon>
        <taxon>Phaseoleae</taxon>
        <taxon>Vigna</taxon>
    </lineage>
</organism>
<feature type="compositionally biased region" description="Polar residues" evidence="2">
    <location>
        <begin position="92"/>
        <end position="102"/>
    </location>
</feature>
<reference evidence="4" key="1">
    <citation type="journal article" date="2015" name="Proc. Natl. Acad. Sci. U.S.A.">
        <title>Genome sequencing of adzuki bean (Vigna angularis) provides insight into high starch and low fat accumulation and domestication.</title>
        <authorList>
            <person name="Yang K."/>
            <person name="Tian Z."/>
            <person name="Chen C."/>
            <person name="Luo L."/>
            <person name="Zhao B."/>
            <person name="Wang Z."/>
            <person name="Yu L."/>
            <person name="Li Y."/>
            <person name="Sun Y."/>
            <person name="Li W."/>
            <person name="Chen Y."/>
            <person name="Li Y."/>
            <person name="Zhang Y."/>
            <person name="Ai D."/>
            <person name="Zhao J."/>
            <person name="Shang C."/>
            <person name="Ma Y."/>
            <person name="Wu B."/>
            <person name="Wang M."/>
            <person name="Gao L."/>
            <person name="Sun D."/>
            <person name="Zhang P."/>
            <person name="Guo F."/>
            <person name="Wang W."/>
            <person name="Li Y."/>
            <person name="Wang J."/>
            <person name="Varshney R.K."/>
            <person name="Wang J."/>
            <person name="Ling H.Q."/>
            <person name="Wan P."/>
        </authorList>
    </citation>
    <scope>NUCLEOTIDE SEQUENCE</scope>
    <source>
        <strain evidence="4">cv. Jingnong 6</strain>
    </source>
</reference>
<dbReference type="AlphaFoldDB" id="A0A0L9U4S9"/>
<dbReference type="Proteomes" id="UP000053144">
    <property type="component" value="Chromosome 3"/>
</dbReference>
<accession>A0A0L9U4S9</accession>
<protein>
    <submittedName>
        <fullName evidence="3">Uncharacterized protein</fullName>
    </submittedName>
</protein>
<gene>
    <name evidence="3" type="ORF">LR48_Vigan03g116800</name>
</gene>
<feature type="region of interest" description="Disordered" evidence="2">
    <location>
        <begin position="38"/>
        <end position="69"/>
    </location>
</feature>
<sequence length="322" mass="35725">MSSVTWSFDESVGEEGRGYADDAAELFSSVGSSILGSVEGGDQPLTWEVAGNTSAEVVGSSNETEEEGEVEIEIDAIGEWDGVTTAPPPTVPSKQQDQQQEHSLMLSNPLSTLKVKNTTVLLLKIPKKTTTQPQNPPALAPKGISSTTSAPIQVDDHRQRNISNSTQHEQCKVREMSIRHLGQARKKENMSRKCRLAEIFAERSNEDLRLDLQRATGKNKDLVKERDALLSERLTIENNFLGDEICNEHLLGFEKGISEYHYFFKVPLDQPGYDIMKTLVDRQLVTMSLPAETEVTAPPMPSVTEEPQRVEDILNSNRSCMK</sequence>
<dbReference type="EMBL" id="CM003373">
    <property type="protein sequence ID" value="KOM37786.1"/>
    <property type="molecule type" value="Genomic_DNA"/>
</dbReference>
<keyword evidence="1" id="KW-0175">Coiled coil</keyword>
<evidence type="ECO:0000313" key="4">
    <source>
        <dbReference type="Proteomes" id="UP000053144"/>
    </source>
</evidence>
<dbReference type="Gramene" id="KOM37786">
    <property type="protein sequence ID" value="KOM37786"/>
    <property type="gene ID" value="LR48_Vigan03g116800"/>
</dbReference>
<evidence type="ECO:0000256" key="2">
    <source>
        <dbReference type="SAM" id="MobiDB-lite"/>
    </source>
</evidence>
<feature type="region of interest" description="Disordered" evidence="2">
    <location>
        <begin position="81"/>
        <end position="102"/>
    </location>
</feature>
<proteinExistence type="predicted"/>
<feature type="region of interest" description="Disordered" evidence="2">
    <location>
        <begin position="129"/>
        <end position="170"/>
    </location>
</feature>
<feature type="coiled-coil region" evidence="1">
    <location>
        <begin position="205"/>
        <end position="232"/>
    </location>
</feature>